<organism evidence="11 12">
    <name type="scientific">Tuber borchii</name>
    <name type="common">White truffle</name>
    <dbReference type="NCBI Taxonomy" id="42251"/>
    <lineage>
        <taxon>Eukaryota</taxon>
        <taxon>Fungi</taxon>
        <taxon>Dikarya</taxon>
        <taxon>Ascomycota</taxon>
        <taxon>Pezizomycotina</taxon>
        <taxon>Pezizomycetes</taxon>
        <taxon>Pezizales</taxon>
        <taxon>Tuberaceae</taxon>
        <taxon>Tuber</taxon>
    </lineage>
</organism>
<gene>
    <name evidence="11" type="ORF">B9Z19DRAFT_1078614</name>
</gene>
<dbReference type="Pfam" id="PF00293">
    <property type="entry name" value="NUDIX"/>
    <property type="match status" value="1"/>
</dbReference>
<evidence type="ECO:0000256" key="2">
    <source>
        <dbReference type="ARBA" id="ARBA00004496"/>
    </source>
</evidence>
<dbReference type="AlphaFoldDB" id="A0A2T6ZZ83"/>
<dbReference type="CDD" id="cd03672">
    <property type="entry name" value="NUDIX_Dcp2p_Nudt20"/>
    <property type="match status" value="1"/>
</dbReference>
<dbReference type="FunFam" id="3.90.79.10:FF:000003">
    <property type="entry name" value="M7GpppN-mRNA hydrolase isoform 2"/>
    <property type="match status" value="1"/>
</dbReference>
<evidence type="ECO:0000256" key="3">
    <source>
        <dbReference type="ARBA" id="ARBA00005279"/>
    </source>
</evidence>
<dbReference type="GO" id="GO:0000290">
    <property type="term" value="P:deadenylation-dependent decapping of nuclear-transcribed mRNA"/>
    <property type="evidence" value="ECO:0007669"/>
    <property type="project" value="InterPro"/>
</dbReference>
<dbReference type="OrthoDB" id="18996at2759"/>
<evidence type="ECO:0000313" key="12">
    <source>
        <dbReference type="Proteomes" id="UP000244722"/>
    </source>
</evidence>
<evidence type="ECO:0000259" key="10">
    <source>
        <dbReference type="PROSITE" id="PS51462"/>
    </source>
</evidence>
<dbReference type="GO" id="GO:0000184">
    <property type="term" value="P:nuclear-transcribed mRNA catabolic process, nonsense-mediated decay"/>
    <property type="evidence" value="ECO:0007669"/>
    <property type="project" value="InterPro"/>
</dbReference>
<feature type="region of interest" description="Disordered" evidence="9">
    <location>
        <begin position="589"/>
        <end position="621"/>
    </location>
</feature>
<dbReference type="GO" id="GO:0140933">
    <property type="term" value="F:5'-(N(7)-methylguanosine 5'-triphospho)-[mRNA] hydrolase activity"/>
    <property type="evidence" value="ECO:0007669"/>
    <property type="project" value="InterPro"/>
</dbReference>
<feature type="domain" description="Nudix hydrolase" evidence="10">
    <location>
        <begin position="18"/>
        <end position="158"/>
    </location>
</feature>
<accession>A0A2T6ZZ83</accession>
<comment type="subcellular location">
    <subcellularLocation>
        <location evidence="2">Cytoplasm</location>
    </subcellularLocation>
</comment>
<feature type="compositionally biased region" description="Low complexity" evidence="9">
    <location>
        <begin position="495"/>
        <end position="509"/>
    </location>
</feature>
<dbReference type="InterPro" id="IPR000086">
    <property type="entry name" value="NUDIX_hydrolase_dom"/>
</dbReference>
<dbReference type="Gene3D" id="3.90.79.10">
    <property type="entry name" value="Nucleoside Triphosphate Pyrophosphohydrolase"/>
    <property type="match status" value="1"/>
</dbReference>
<feature type="compositionally biased region" description="Pro residues" evidence="9">
    <location>
        <begin position="300"/>
        <end position="310"/>
    </location>
</feature>
<evidence type="ECO:0000256" key="9">
    <source>
        <dbReference type="SAM" id="MobiDB-lite"/>
    </source>
</evidence>
<keyword evidence="6" id="KW-0378">Hydrolase</keyword>
<comment type="similarity">
    <text evidence="3">Belongs to the Nudix hydrolase family. DCP2 subfamily.</text>
</comment>
<dbReference type="InterPro" id="IPR015797">
    <property type="entry name" value="NUDIX_hydrolase-like_dom_sf"/>
</dbReference>
<dbReference type="PANTHER" id="PTHR23114">
    <property type="entry name" value="M7GPPPN-MRNA HYDROLASE"/>
    <property type="match status" value="1"/>
</dbReference>
<dbReference type="PROSITE" id="PS51462">
    <property type="entry name" value="NUDIX"/>
    <property type="match status" value="1"/>
</dbReference>
<feature type="compositionally biased region" description="Pro residues" evidence="9">
    <location>
        <begin position="398"/>
        <end position="421"/>
    </location>
</feature>
<dbReference type="InterPro" id="IPR044099">
    <property type="entry name" value="Dcp2_NUDIX"/>
</dbReference>
<evidence type="ECO:0000256" key="1">
    <source>
        <dbReference type="ARBA" id="ARBA00001936"/>
    </source>
</evidence>
<evidence type="ECO:0000256" key="8">
    <source>
        <dbReference type="ARBA" id="ARBA00023211"/>
    </source>
</evidence>
<dbReference type="STRING" id="42251.A0A2T6ZZ83"/>
<feature type="compositionally biased region" description="Polar residues" evidence="9">
    <location>
        <begin position="526"/>
        <end position="567"/>
    </location>
</feature>
<feature type="compositionally biased region" description="Polar residues" evidence="9">
    <location>
        <begin position="460"/>
        <end position="471"/>
    </location>
</feature>
<keyword evidence="12" id="KW-1185">Reference proteome</keyword>
<dbReference type="GO" id="GO:0003723">
    <property type="term" value="F:RNA binding"/>
    <property type="evidence" value="ECO:0007669"/>
    <property type="project" value="UniProtKB-KW"/>
</dbReference>
<feature type="compositionally biased region" description="Pro residues" evidence="9">
    <location>
        <begin position="436"/>
        <end position="456"/>
    </location>
</feature>
<evidence type="ECO:0000256" key="7">
    <source>
        <dbReference type="ARBA" id="ARBA00022884"/>
    </source>
</evidence>
<comment type="caution">
    <text evidence="11">The sequence shown here is derived from an EMBL/GenBank/DDBJ whole genome shotgun (WGS) entry which is preliminary data.</text>
</comment>
<name>A0A2T6ZZ83_TUBBO</name>
<keyword evidence="8" id="KW-0464">Manganese</keyword>
<evidence type="ECO:0000313" key="11">
    <source>
        <dbReference type="EMBL" id="PUU80784.1"/>
    </source>
</evidence>
<feature type="region of interest" description="Disordered" evidence="9">
    <location>
        <begin position="286"/>
        <end position="574"/>
    </location>
</feature>
<sequence>MPPERAENAFAEFMAYKTRVPVRGAILLNSAMDKCVLVKGWKSGASWSFPRGKINKDERDEDCAAREVLEETGYDVEGRVHSDHFVEVTMREQNMRLYIIPGISEETKFEPRTRKEISKIAWHYLSDLPTFSKKKNQQNIQQSDVRTGKYYMVAPFLKELRKWISTSGKKWLDEQKQTPSSAALIGDETEIEEEIAPPQAIDSSAELRNLLGIPHNGATKPNGNYNTTGTDEATARLKNFLNLPGPVSEPADASSKLKSLLNVGGGRNNAQITEQSLKPNPQTLLSILQNRGGPSNSQPTPTPSSLPPSVPTSVHHSVHPPTSPPNNPMENFYSQMRPSHPPSPPPTSSFPGPHQMYDQPHNQPHPPNHQFPHRRFNQPMFPSHHHDESPTFLNRPPGRWPPPTPLDSLMPPPVPSKPPDPGQAVTLLSILKSAAPGPPATPHTPPPAPVANPSPIPFQQYLQQEQQTKRTALQAPPALTTSRSQHENNLLDTLRASATATTRPASTTPISRYDSPPRHTAPLASGNANTPARPVHSTNAAPQTNRFPSKVPYTSRTPVPASTTPQPASFDRRQSVSNEQQRALLAMFTNGTPTPHEDSAVISSPEEAKPTTPMRSRTTSFARRVIPISPLSREKDGLLAYLETVAKEGGQ</sequence>
<feature type="compositionally biased region" description="Pro residues" evidence="9">
    <location>
        <begin position="339"/>
        <end position="348"/>
    </location>
</feature>
<keyword evidence="7" id="KW-0694">RNA-binding</keyword>
<dbReference type="InterPro" id="IPR020084">
    <property type="entry name" value="NUDIX_hydrolase_CS"/>
</dbReference>
<protein>
    <recommendedName>
        <fullName evidence="10">Nudix hydrolase domain-containing protein</fullName>
    </recommendedName>
</protein>
<dbReference type="PANTHER" id="PTHR23114:SF17">
    <property type="entry name" value="M7GPPPN-MRNA HYDROLASE"/>
    <property type="match status" value="1"/>
</dbReference>
<evidence type="ECO:0000256" key="4">
    <source>
        <dbReference type="ARBA" id="ARBA00022490"/>
    </source>
</evidence>
<dbReference type="PROSITE" id="PS00893">
    <property type="entry name" value="NUDIX_BOX"/>
    <property type="match status" value="1"/>
</dbReference>
<proteinExistence type="inferred from homology"/>
<keyword evidence="5" id="KW-0479">Metal-binding</keyword>
<reference evidence="11 12" key="1">
    <citation type="submission" date="2017-04" db="EMBL/GenBank/DDBJ databases">
        <title>Draft genome sequence of Tuber borchii Vittad., a whitish edible truffle.</title>
        <authorList>
            <consortium name="DOE Joint Genome Institute"/>
            <person name="Murat C."/>
            <person name="Kuo A."/>
            <person name="Barry K.W."/>
            <person name="Clum A."/>
            <person name="Dockter R.B."/>
            <person name="Fauchery L."/>
            <person name="Iotti M."/>
            <person name="Kohler A."/>
            <person name="Labutti K."/>
            <person name="Lindquist E.A."/>
            <person name="Lipzen A."/>
            <person name="Ohm R.A."/>
            <person name="Wang M."/>
            <person name="Grigoriev I.V."/>
            <person name="Zambonelli A."/>
            <person name="Martin F.M."/>
        </authorList>
    </citation>
    <scope>NUCLEOTIDE SEQUENCE [LARGE SCALE GENOMIC DNA]</scope>
    <source>
        <strain evidence="11 12">Tbo3840</strain>
    </source>
</reference>
<comment type="cofactor">
    <cofactor evidence="1">
        <name>Mn(2+)</name>
        <dbReference type="ChEBI" id="CHEBI:29035"/>
    </cofactor>
</comment>
<feature type="compositionally biased region" description="Polar residues" evidence="9">
    <location>
        <begin position="479"/>
        <end position="491"/>
    </location>
</feature>
<evidence type="ECO:0000256" key="5">
    <source>
        <dbReference type="ARBA" id="ARBA00022723"/>
    </source>
</evidence>
<dbReference type="EMBL" id="NESQ01000057">
    <property type="protein sequence ID" value="PUU80784.1"/>
    <property type="molecule type" value="Genomic_DNA"/>
</dbReference>
<keyword evidence="4" id="KW-0963">Cytoplasm</keyword>
<dbReference type="GO" id="GO:0046872">
    <property type="term" value="F:metal ion binding"/>
    <property type="evidence" value="ECO:0007669"/>
    <property type="project" value="UniProtKB-KW"/>
</dbReference>
<evidence type="ECO:0000256" key="6">
    <source>
        <dbReference type="ARBA" id="ARBA00022801"/>
    </source>
</evidence>
<dbReference type="Proteomes" id="UP000244722">
    <property type="component" value="Unassembled WGS sequence"/>
</dbReference>
<dbReference type="SUPFAM" id="SSF55811">
    <property type="entry name" value="Nudix"/>
    <property type="match status" value="1"/>
</dbReference>
<dbReference type="GO" id="GO:0000932">
    <property type="term" value="C:P-body"/>
    <property type="evidence" value="ECO:0007669"/>
    <property type="project" value="TreeGrafter"/>
</dbReference>